<evidence type="ECO:0000313" key="1">
    <source>
        <dbReference type="EMBL" id="QBK87456.1"/>
    </source>
</evidence>
<protein>
    <submittedName>
        <fullName evidence="1">Uncharacterized protein</fullName>
    </submittedName>
</protein>
<accession>A0A481YYB6</accession>
<name>A0A481YYB6_9VIRU</name>
<dbReference type="EMBL" id="MK500352">
    <property type="protein sequence ID" value="QBK87456.1"/>
    <property type="molecule type" value="Genomic_DNA"/>
</dbReference>
<proteinExistence type="predicted"/>
<gene>
    <name evidence="1" type="ORF">LCMAC201_03660</name>
</gene>
<organism evidence="1">
    <name type="scientific">Marseillevirus LCMAC201</name>
    <dbReference type="NCBI Taxonomy" id="2506605"/>
    <lineage>
        <taxon>Viruses</taxon>
        <taxon>Varidnaviria</taxon>
        <taxon>Bamfordvirae</taxon>
        <taxon>Nucleocytoviricota</taxon>
        <taxon>Megaviricetes</taxon>
        <taxon>Pimascovirales</taxon>
        <taxon>Pimascovirales incertae sedis</taxon>
        <taxon>Marseilleviridae</taxon>
    </lineage>
</organism>
<reference evidence="1" key="1">
    <citation type="journal article" date="2019" name="MBio">
        <title>Virus Genomes from Deep Sea Sediments Expand the Ocean Megavirome and Support Independent Origins of Viral Gigantism.</title>
        <authorList>
            <person name="Backstrom D."/>
            <person name="Yutin N."/>
            <person name="Jorgensen S.L."/>
            <person name="Dharamshi J."/>
            <person name="Homa F."/>
            <person name="Zaremba-Niedwiedzka K."/>
            <person name="Spang A."/>
            <person name="Wolf Y.I."/>
            <person name="Koonin E.V."/>
            <person name="Ettema T.J."/>
        </authorList>
    </citation>
    <scope>NUCLEOTIDE SEQUENCE</scope>
</reference>
<sequence>MTEEDLIKVYQSLLDGNDIETVLNNFSLDSLETYGL</sequence>